<accession>A0A1H8SKL7</accession>
<sequence length="45" mass="5166">MALARRQIETAALLAADTPDPRRHNAGFRLEWLPRKEARARGPER</sequence>
<protein>
    <submittedName>
        <fullName evidence="1">Uncharacterized protein</fullName>
    </submittedName>
</protein>
<evidence type="ECO:0000313" key="1">
    <source>
        <dbReference type="EMBL" id="SEO79222.1"/>
    </source>
</evidence>
<gene>
    <name evidence="1" type="ORF">SAMN05216267_104338</name>
</gene>
<organism evidence="1 2">
    <name type="scientific">Actinacidiphila rubida</name>
    <dbReference type="NCBI Taxonomy" id="310780"/>
    <lineage>
        <taxon>Bacteria</taxon>
        <taxon>Bacillati</taxon>
        <taxon>Actinomycetota</taxon>
        <taxon>Actinomycetes</taxon>
        <taxon>Kitasatosporales</taxon>
        <taxon>Streptomycetaceae</taxon>
        <taxon>Actinacidiphila</taxon>
    </lineage>
</organism>
<reference evidence="1 2" key="1">
    <citation type="submission" date="2016-10" db="EMBL/GenBank/DDBJ databases">
        <authorList>
            <person name="de Groot N.N."/>
        </authorList>
    </citation>
    <scope>NUCLEOTIDE SEQUENCE [LARGE SCALE GENOMIC DNA]</scope>
    <source>
        <strain evidence="1 2">CGMCC 4.2026</strain>
    </source>
</reference>
<dbReference type="AlphaFoldDB" id="A0A1H8SKL7"/>
<dbReference type="EMBL" id="FODD01000043">
    <property type="protein sequence ID" value="SEO79222.1"/>
    <property type="molecule type" value="Genomic_DNA"/>
</dbReference>
<keyword evidence="2" id="KW-1185">Reference proteome</keyword>
<dbReference type="Proteomes" id="UP000181951">
    <property type="component" value="Unassembled WGS sequence"/>
</dbReference>
<proteinExistence type="predicted"/>
<name>A0A1H8SKL7_9ACTN</name>
<evidence type="ECO:0000313" key="2">
    <source>
        <dbReference type="Proteomes" id="UP000181951"/>
    </source>
</evidence>